<dbReference type="Pfam" id="PF17370">
    <property type="entry name" value="DUF5392"/>
    <property type="match status" value="1"/>
</dbReference>
<evidence type="ECO:0000256" key="1">
    <source>
        <dbReference type="SAM" id="Phobius"/>
    </source>
</evidence>
<accession>A0ABV6KT81</accession>
<keyword evidence="1" id="KW-0472">Membrane</keyword>
<feature type="transmembrane region" description="Helical" evidence="1">
    <location>
        <begin position="65"/>
        <end position="82"/>
    </location>
</feature>
<keyword evidence="1" id="KW-0812">Transmembrane</keyword>
<comment type="caution">
    <text evidence="2">The sequence shown here is derived from an EMBL/GenBank/DDBJ whole genome shotgun (WGS) entry which is preliminary data.</text>
</comment>
<evidence type="ECO:0000313" key="3">
    <source>
        <dbReference type="Proteomes" id="UP001589738"/>
    </source>
</evidence>
<name>A0ABV6KT81_9BACI</name>
<proteinExistence type="predicted"/>
<reference evidence="2 3" key="1">
    <citation type="submission" date="2024-09" db="EMBL/GenBank/DDBJ databases">
        <authorList>
            <person name="Sun Q."/>
            <person name="Mori K."/>
        </authorList>
    </citation>
    <scope>NUCLEOTIDE SEQUENCE [LARGE SCALE GENOMIC DNA]</scope>
    <source>
        <strain evidence="2 3">CGMCC 1.9126</strain>
    </source>
</reference>
<keyword evidence="3" id="KW-1185">Reference proteome</keyword>
<organism evidence="2 3">
    <name type="scientific">Robertmurraya beringensis</name>
    <dbReference type="NCBI Taxonomy" id="641660"/>
    <lineage>
        <taxon>Bacteria</taxon>
        <taxon>Bacillati</taxon>
        <taxon>Bacillota</taxon>
        <taxon>Bacilli</taxon>
        <taxon>Bacillales</taxon>
        <taxon>Bacillaceae</taxon>
        <taxon>Robertmurraya</taxon>
    </lineage>
</organism>
<feature type="transmembrane region" description="Helical" evidence="1">
    <location>
        <begin position="33"/>
        <end position="53"/>
    </location>
</feature>
<dbReference type="Proteomes" id="UP001589738">
    <property type="component" value="Unassembled WGS sequence"/>
</dbReference>
<dbReference type="RefSeq" id="WP_160547927.1">
    <property type="nucleotide sequence ID" value="NZ_JBHLUU010000106.1"/>
</dbReference>
<gene>
    <name evidence="2" type="ORF">ACFFHF_15140</name>
</gene>
<evidence type="ECO:0000313" key="2">
    <source>
        <dbReference type="EMBL" id="MFC0476544.1"/>
    </source>
</evidence>
<sequence length="146" mass="17374">MNLFTKDMPNYIKKEIELMQEKLSPLMKKVSRYALWTMPLIWVSLFNLGYVLFFGEITQDTLPTILIYAAIGALGFALFRELRFHQKEIQKQSSAYIIDRIKNSEVATDYHKKEYINLIKEQPNARAINHFIQFLMEENQRKHMLQ</sequence>
<protein>
    <submittedName>
        <fullName evidence="2">DUF5392 family protein</fullName>
    </submittedName>
</protein>
<keyword evidence="1" id="KW-1133">Transmembrane helix</keyword>
<dbReference type="InterPro" id="IPR020205">
    <property type="entry name" value="Uncharacterised_YwnF_TM"/>
</dbReference>
<dbReference type="EMBL" id="JBHLUU010000106">
    <property type="protein sequence ID" value="MFC0476544.1"/>
    <property type="molecule type" value="Genomic_DNA"/>
</dbReference>